<keyword evidence="2" id="KW-1185">Reference proteome</keyword>
<dbReference type="EMBL" id="JAINUG010000044">
    <property type="protein sequence ID" value="KAJ8406206.1"/>
    <property type="molecule type" value="Genomic_DNA"/>
</dbReference>
<protein>
    <submittedName>
        <fullName evidence="1">Uncharacterized protein</fullName>
    </submittedName>
</protein>
<dbReference type="Proteomes" id="UP001221898">
    <property type="component" value="Unassembled WGS sequence"/>
</dbReference>
<name>A0AAD7SR37_9TELE</name>
<evidence type="ECO:0000313" key="1">
    <source>
        <dbReference type="EMBL" id="KAJ8406206.1"/>
    </source>
</evidence>
<organism evidence="1 2">
    <name type="scientific">Aldrovandia affinis</name>
    <dbReference type="NCBI Taxonomy" id="143900"/>
    <lineage>
        <taxon>Eukaryota</taxon>
        <taxon>Metazoa</taxon>
        <taxon>Chordata</taxon>
        <taxon>Craniata</taxon>
        <taxon>Vertebrata</taxon>
        <taxon>Euteleostomi</taxon>
        <taxon>Actinopterygii</taxon>
        <taxon>Neopterygii</taxon>
        <taxon>Teleostei</taxon>
        <taxon>Notacanthiformes</taxon>
        <taxon>Halosauridae</taxon>
        <taxon>Aldrovandia</taxon>
    </lineage>
</organism>
<comment type="caution">
    <text evidence="1">The sequence shown here is derived from an EMBL/GenBank/DDBJ whole genome shotgun (WGS) entry which is preliminary data.</text>
</comment>
<accession>A0AAD7SR37</accession>
<dbReference type="AlphaFoldDB" id="A0AAD7SR37"/>
<evidence type="ECO:0000313" key="2">
    <source>
        <dbReference type="Proteomes" id="UP001221898"/>
    </source>
</evidence>
<sequence length="77" mass="8153">MSAVLCLESRLARRQAGLRGAAGDALTEGAGRGWQGLACLARDTQGLYNPAEKRRTGARACVPLRCPTRAFGRLAPN</sequence>
<reference evidence="1" key="1">
    <citation type="journal article" date="2023" name="Science">
        <title>Genome structures resolve the early diversification of teleost fishes.</title>
        <authorList>
            <person name="Parey E."/>
            <person name="Louis A."/>
            <person name="Montfort J."/>
            <person name="Bouchez O."/>
            <person name="Roques C."/>
            <person name="Iampietro C."/>
            <person name="Lluch J."/>
            <person name="Castinel A."/>
            <person name="Donnadieu C."/>
            <person name="Desvignes T."/>
            <person name="Floi Bucao C."/>
            <person name="Jouanno E."/>
            <person name="Wen M."/>
            <person name="Mejri S."/>
            <person name="Dirks R."/>
            <person name="Jansen H."/>
            <person name="Henkel C."/>
            <person name="Chen W.J."/>
            <person name="Zahm M."/>
            <person name="Cabau C."/>
            <person name="Klopp C."/>
            <person name="Thompson A.W."/>
            <person name="Robinson-Rechavi M."/>
            <person name="Braasch I."/>
            <person name="Lecointre G."/>
            <person name="Bobe J."/>
            <person name="Postlethwait J.H."/>
            <person name="Berthelot C."/>
            <person name="Roest Crollius H."/>
            <person name="Guiguen Y."/>
        </authorList>
    </citation>
    <scope>NUCLEOTIDE SEQUENCE</scope>
    <source>
        <strain evidence="1">NC1722</strain>
    </source>
</reference>
<proteinExistence type="predicted"/>
<gene>
    <name evidence="1" type="ORF">AAFF_G00304370</name>
</gene>